<organism evidence="16 17">
    <name type="scientific">Photobacterium profundum 3TCK</name>
    <dbReference type="NCBI Taxonomy" id="314280"/>
    <lineage>
        <taxon>Bacteria</taxon>
        <taxon>Pseudomonadati</taxon>
        <taxon>Pseudomonadota</taxon>
        <taxon>Gammaproteobacteria</taxon>
        <taxon>Vibrionales</taxon>
        <taxon>Vibrionaceae</taxon>
        <taxon>Photobacterium</taxon>
    </lineage>
</organism>
<accession>Q1YZP5</accession>
<dbReference type="Pfam" id="PF00725">
    <property type="entry name" value="3HCDH"/>
    <property type="match status" value="2"/>
</dbReference>
<dbReference type="EC" id="1.1.1.35" evidence="13"/>
<dbReference type="Pfam" id="PF00378">
    <property type="entry name" value="ECH_1"/>
    <property type="match status" value="1"/>
</dbReference>
<dbReference type="CDD" id="cd06558">
    <property type="entry name" value="crotonase-like"/>
    <property type="match status" value="1"/>
</dbReference>
<evidence type="ECO:0000256" key="2">
    <source>
        <dbReference type="ARBA" id="ARBA00007005"/>
    </source>
</evidence>
<feature type="site" description="Important for catalytic activity" evidence="13">
    <location>
        <position position="139"/>
    </location>
</feature>
<feature type="binding site" evidence="13">
    <location>
        <position position="500"/>
    </location>
    <ligand>
        <name>substrate</name>
    </ligand>
</feature>
<dbReference type="InterPro" id="IPR006180">
    <property type="entry name" value="3-OHacyl-CoA_DH_CS"/>
</dbReference>
<evidence type="ECO:0000256" key="3">
    <source>
        <dbReference type="ARBA" id="ARBA00008750"/>
    </source>
</evidence>
<comment type="function">
    <text evidence="13">Involved in the aerobic and anaerobic degradation of long-chain fatty acids via beta-oxidation cycle. Catalyzes the formation of 3-oxoacyl-CoA from enoyl-CoA via L-3-hydroxyacyl-CoA. It can also use D-3-hydroxyacyl-CoA and cis-3-enoyl-CoA as substrate.</text>
</comment>
<name>Q1YZP5_9GAMM</name>
<dbReference type="GO" id="GO:0018812">
    <property type="term" value="F:3-hydroxyacyl-CoA dehydratase activity"/>
    <property type="evidence" value="ECO:0007669"/>
    <property type="project" value="RHEA"/>
</dbReference>
<dbReference type="HOGENOM" id="CLU_009834_16_3_6"/>
<protein>
    <recommendedName>
        <fullName evidence="13">Fatty acid oxidation complex subunit alpha</fullName>
    </recommendedName>
    <domain>
        <recommendedName>
            <fullName evidence="13">Enoyl-CoA hydratase/Delta(3)-cis-Delta(2)-trans-enoyl-CoA isomerase/3-hydroxybutyryl-CoA epimerase</fullName>
            <ecNumber evidence="13">4.2.1.17</ecNumber>
            <ecNumber evidence="13">5.1.2.3</ecNumber>
            <ecNumber evidence="13">5.3.3.8</ecNumber>
        </recommendedName>
    </domain>
    <domain>
        <recommendedName>
            <fullName evidence="13">3-hydroxyacyl-CoA dehydrogenase</fullName>
            <ecNumber evidence="13">1.1.1.35</ecNumber>
        </recommendedName>
    </domain>
</protein>
<dbReference type="GO" id="GO:0004165">
    <property type="term" value="F:delta(3)-delta(2)-enoyl-CoA isomerase activity"/>
    <property type="evidence" value="ECO:0007669"/>
    <property type="project" value="UniProtKB-UniRule"/>
</dbReference>
<reference evidence="16 17" key="1">
    <citation type="submission" date="2006-03" db="EMBL/GenBank/DDBJ databases">
        <authorList>
            <person name="Bartlett D.H."/>
            <person name="Valle G."/>
            <person name="Lauro F.M."/>
            <person name="Vezzi A."/>
            <person name="Simonato F."/>
            <person name="Eloe E."/>
            <person name="Vitulo N."/>
            <person name="Stratton T.K."/>
            <person name="D'angelo M."/>
            <person name="Ferriera S."/>
            <person name="Johnson J."/>
            <person name="Kravitz S."/>
            <person name="Beeson K."/>
            <person name="Sutton G."/>
            <person name="Rogers Y."/>
            <person name="Friedman R."/>
            <person name="Frazier M."/>
            <person name="Venter J.C."/>
        </authorList>
    </citation>
    <scope>NUCLEOTIDE SEQUENCE [LARGE SCALE GENOMIC DNA]</scope>
    <source>
        <strain evidence="16 17">3TCK</strain>
    </source>
</reference>
<dbReference type="GO" id="GO:0070403">
    <property type="term" value="F:NAD+ binding"/>
    <property type="evidence" value="ECO:0007669"/>
    <property type="project" value="InterPro"/>
</dbReference>
<dbReference type="SUPFAM" id="SSF52096">
    <property type="entry name" value="ClpP/crotonase"/>
    <property type="match status" value="1"/>
</dbReference>
<evidence type="ECO:0000256" key="4">
    <source>
        <dbReference type="ARBA" id="ARBA00022832"/>
    </source>
</evidence>
<comment type="subunit">
    <text evidence="13">Heterotetramer of two alpha chains (FadB) and two beta chains (FadA).</text>
</comment>
<evidence type="ECO:0000256" key="12">
    <source>
        <dbReference type="ARBA" id="ARBA00049556"/>
    </source>
</evidence>
<comment type="similarity">
    <text evidence="2">In the central section; belongs to the 3-hydroxyacyl-CoA dehydrogenase family.</text>
</comment>
<keyword evidence="8 13" id="KW-0443">Lipid metabolism</keyword>
<dbReference type="Pfam" id="PF02737">
    <property type="entry name" value="3HCDH_N"/>
    <property type="match status" value="1"/>
</dbReference>
<feature type="binding site" evidence="13">
    <location>
        <begin position="400"/>
        <end position="402"/>
    </location>
    <ligand>
        <name>NAD(+)</name>
        <dbReference type="ChEBI" id="CHEBI:57540"/>
    </ligand>
</feature>
<dbReference type="InterPro" id="IPR050136">
    <property type="entry name" value="FA_oxidation_alpha_subunit"/>
</dbReference>
<evidence type="ECO:0000256" key="7">
    <source>
        <dbReference type="ARBA" id="ARBA00023027"/>
    </source>
</evidence>
<keyword evidence="6 13" id="KW-0560">Oxidoreductase</keyword>
<dbReference type="UniPathway" id="UPA00659"/>
<gene>
    <name evidence="13" type="primary">fadB</name>
    <name evidence="16" type="ORF">P3TCK_22864</name>
</gene>
<dbReference type="InterPro" id="IPR001753">
    <property type="entry name" value="Enoyl-CoA_hydra/iso"/>
</dbReference>
<dbReference type="PANTHER" id="PTHR43612:SF3">
    <property type="entry name" value="TRIFUNCTIONAL ENZYME SUBUNIT ALPHA, MITOCHONDRIAL"/>
    <property type="match status" value="1"/>
</dbReference>
<evidence type="ECO:0000256" key="13">
    <source>
        <dbReference type="HAMAP-Rule" id="MF_01621"/>
    </source>
</evidence>
<dbReference type="EC" id="5.3.3.8" evidence="13"/>
<dbReference type="SUPFAM" id="SSF48179">
    <property type="entry name" value="6-phosphogluconate dehydrogenase C-terminal domain-like"/>
    <property type="match status" value="2"/>
</dbReference>
<dbReference type="Gene3D" id="3.40.50.720">
    <property type="entry name" value="NAD(P)-binding Rossmann-like Domain"/>
    <property type="match status" value="1"/>
</dbReference>
<dbReference type="OrthoDB" id="5389341at2"/>
<dbReference type="PROSITE" id="PS00166">
    <property type="entry name" value="ENOYL_COA_HYDRATASE"/>
    <property type="match status" value="1"/>
</dbReference>
<comment type="catalytic activity">
    <reaction evidence="13">
        <text>a (3Z)-enoyl-CoA = a 4-saturated (2E)-enoyl-CoA</text>
        <dbReference type="Rhea" id="RHEA:45900"/>
        <dbReference type="ChEBI" id="CHEBI:85097"/>
        <dbReference type="ChEBI" id="CHEBI:85489"/>
        <dbReference type="EC" id="5.3.3.8"/>
    </reaction>
</comment>
<dbReference type="GO" id="GO:0006635">
    <property type="term" value="P:fatty acid beta-oxidation"/>
    <property type="evidence" value="ECO:0007669"/>
    <property type="project" value="UniProtKB-UniRule"/>
</dbReference>
<keyword evidence="7 13" id="KW-0520">NAD</keyword>
<keyword evidence="5 13" id="KW-0442">Lipid degradation</keyword>
<feature type="region of interest" description="Enoyl-CoA hydratase/isomerase" evidence="13">
    <location>
        <begin position="1"/>
        <end position="189"/>
    </location>
</feature>
<dbReference type="NCBIfam" id="TIGR02437">
    <property type="entry name" value="FadB"/>
    <property type="match status" value="1"/>
</dbReference>
<sequence>MIYQGETLSVRYLDDGIAELNLNAPGAVNKFDLKTLECLNEALNALYQQPDLKGLLVTSDKDAFIVGADITEFLGLFAKPAEELSQWLTRANDIFNKLEDLPVPTLSAINGHALGGGCECVLATDFRLADTTARIGLPETRLGIMPGFGGTVRLPRLLGADSAMEIITAGKDKKAQDALKLGLVDAVVAPPALKDAALSMIKDAIAGKLDWQKRREQKKAPLTLNKIEATMSFTMAKAMVAQVAGKHYPAPMTAVITIEAAARMSRDEALVVENKHFITLAKTDVAQSLVGIFLNDQYIKGKAKKAAKEGQPTKKGVVLGAGIMGGGIAYQSALKGVPVLMKDIAVPSLDLGMAEAAKLLNKQLERGRIDGVKMAKVLSGITPSLHYAGAEDADVVVEAVVENPKIKAAVLAEVESNVSDTTVIASNTSTIPINLLAQSLKRPENFCGMHFFNPVHRMPLVEIIRGEHTSEETISRIVAYAAKMGKSPIVVNDCPGFFVNRVLFPYFAGFSLLLRDGADFTQVDKVMEKQFGWPMGPAYLLDVVGIDTAHHAQAVMAEGFPERMSKNYKDAVDVMFEQQRFGQKNGNGFFAYSVDRRGKPKKNVDPAVADLLAPVLGTTTDFTSDDIIARMMIPMINEVVRCLEEGIIATPAEADMALVYGLGFPPFRGGVFRYIDTLGLAEYVAMADKFAHLGAVYEVPTGLREKAAKGESYYTQQVNA</sequence>
<feature type="binding site" evidence="13">
    <location>
        <position position="324"/>
    </location>
    <ligand>
        <name>NAD(+)</name>
        <dbReference type="ChEBI" id="CHEBI:57540"/>
    </ligand>
</feature>
<evidence type="ECO:0000256" key="10">
    <source>
        <dbReference type="ARBA" id="ARBA00023239"/>
    </source>
</evidence>
<feature type="region of interest" description="3-hydroxyacyl-CoA dehydrogenase" evidence="13">
    <location>
        <begin position="311"/>
        <end position="720"/>
    </location>
</feature>
<evidence type="ECO:0000313" key="16">
    <source>
        <dbReference type="EMBL" id="EAS41682.1"/>
    </source>
</evidence>
<dbReference type="FunFam" id="3.40.50.720:FF:000009">
    <property type="entry name" value="Fatty oxidation complex, alpha subunit"/>
    <property type="match status" value="1"/>
</dbReference>
<dbReference type="HAMAP" id="MF_01621">
    <property type="entry name" value="FadB"/>
    <property type="match status" value="1"/>
</dbReference>
<feature type="domain" description="3-hydroxyacyl-CoA dehydrogenase C-terminal" evidence="14">
    <location>
        <begin position="496"/>
        <end position="592"/>
    </location>
</feature>
<evidence type="ECO:0000259" key="14">
    <source>
        <dbReference type="Pfam" id="PF00725"/>
    </source>
</evidence>
<feature type="site" description="Important for catalytic activity" evidence="13">
    <location>
        <position position="119"/>
    </location>
</feature>
<keyword evidence="11 13" id="KW-0511">Multifunctional enzyme</keyword>
<dbReference type="RefSeq" id="WP_006233328.1">
    <property type="nucleotide sequence ID" value="NZ_CH724137.1"/>
</dbReference>
<dbReference type="GO" id="GO:0016509">
    <property type="term" value="F:long-chain (3S)-3-hydroxyacyl-CoA dehydrogenase (NAD+) activity"/>
    <property type="evidence" value="ECO:0007669"/>
    <property type="project" value="TreeGrafter"/>
</dbReference>
<dbReference type="GO" id="GO:0008692">
    <property type="term" value="F:3-hydroxybutyryl-CoA epimerase activity"/>
    <property type="evidence" value="ECO:0007669"/>
    <property type="project" value="UniProtKB-UniRule"/>
</dbReference>
<keyword evidence="10 13" id="KW-0456">Lyase</keyword>
<evidence type="ECO:0000256" key="9">
    <source>
        <dbReference type="ARBA" id="ARBA00023235"/>
    </source>
</evidence>
<dbReference type="EMBL" id="AAPH01000030">
    <property type="protein sequence ID" value="EAS41682.1"/>
    <property type="molecule type" value="Genomic_DNA"/>
</dbReference>
<dbReference type="InterPro" id="IPR018376">
    <property type="entry name" value="Enoyl-CoA_hyd/isom_CS"/>
</dbReference>
<comment type="similarity">
    <text evidence="13">In the C-terminal section; belongs to the 3-hydroxyacyl-CoA dehydrogenase family.</text>
</comment>
<comment type="caution">
    <text evidence="16">The sequence shown here is derived from an EMBL/GenBank/DDBJ whole genome shotgun (WGS) entry which is preliminary data.</text>
</comment>
<dbReference type="AlphaFoldDB" id="Q1YZP5"/>
<keyword evidence="4 13" id="KW-0276">Fatty acid metabolism</keyword>
<evidence type="ECO:0000259" key="15">
    <source>
        <dbReference type="Pfam" id="PF02737"/>
    </source>
</evidence>
<comment type="catalytic activity">
    <reaction evidence="13">
        <text>a 4-saturated-(3S)-3-hydroxyacyl-CoA = a (3E)-enoyl-CoA + H2O</text>
        <dbReference type="Rhea" id="RHEA:20724"/>
        <dbReference type="ChEBI" id="CHEBI:15377"/>
        <dbReference type="ChEBI" id="CHEBI:58521"/>
        <dbReference type="ChEBI" id="CHEBI:137480"/>
        <dbReference type="EC" id="4.2.1.17"/>
    </reaction>
</comment>
<feature type="domain" description="3-hydroxyacyl-CoA dehydrogenase C-terminal" evidence="14">
    <location>
        <begin position="627"/>
        <end position="688"/>
    </location>
</feature>
<evidence type="ECO:0000256" key="11">
    <source>
        <dbReference type="ARBA" id="ARBA00023268"/>
    </source>
</evidence>
<dbReference type="NCBIfam" id="NF008727">
    <property type="entry name" value="PRK11730.1"/>
    <property type="match status" value="1"/>
</dbReference>
<dbReference type="Proteomes" id="UP000003789">
    <property type="component" value="Unassembled WGS sequence"/>
</dbReference>
<dbReference type="InterPro" id="IPR036291">
    <property type="entry name" value="NAD(P)-bd_dom_sf"/>
</dbReference>
<dbReference type="InterPro" id="IPR006176">
    <property type="entry name" value="3-OHacyl-CoA_DH_NAD-bd"/>
</dbReference>
<comment type="catalytic activity">
    <reaction evidence="13">
        <text>a (3E)-enoyl-CoA = a 4-saturated (2E)-enoyl-CoA</text>
        <dbReference type="Rhea" id="RHEA:45228"/>
        <dbReference type="ChEBI" id="CHEBI:58521"/>
        <dbReference type="ChEBI" id="CHEBI:85097"/>
        <dbReference type="EC" id="5.3.3.8"/>
    </reaction>
</comment>
<feature type="binding site" evidence="13">
    <location>
        <position position="343"/>
    </location>
    <ligand>
        <name>NAD(+)</name>
        <dbReference type="ChEBI" id="CHEBI:57540"/>
    </ligand>
</feature>
<dbReference type="InterPro" id="IPR012799">
    <property type="entry name" value="FadB"/>
</dbReference>
<keyword evidence="9 13" id="KW-0413">Isomerase</keyword>
<evidence type="ECO:0000256" key="5">
    <source>
        <dbReference type="ARBA" id="ARBA00022963"/>
    </source>
</evidence>
<comment type="pathway">
    <text evidence="1 13">Lipid metabolism; fatty acid beta-oxidation.</text>
</comment>
<feature type="binding site" evidence="13">
    <location>
        <position position="407"/>
    </location>
    <ligand>
        <name>NAD(+)</name>
        <dbReference type="ChEBI" id="CHEBI:57540"/>
    </ligand>
</feature>
<evidence type="ECO:0000313" key="17">
    <source>
        <dbReference type="Proteomes" id="UP000003789"/>
    </source>
</evidence>
<feature type="active site" description="For 3-hydroxyacyl-CoA dehydrogenase activity" evidence="13">
    <location>
        <position position="450"/>
    </location>
</feature>
<dbReference type="Gene3D" id="1.10.1040.50">
    <property type="match status" value="1"/>
</dbReference>
<dbReference type="FunFam" id="1.10.1040.50:FF:000001">
    <property type="entry name" value="Fatty acid oxidation complex subunit alpha"/>
    <property type="match status" value="1"/>
</dbReference>
<evidence type="ECO:0000256" key="8">
    <source>
        <dbReference type="ARBA" id="ARBA00023098"/>
    </source>
</evidence>
<dbReference type="EC" id="5.1.2.3" evidence="13"/>
<comment type="catalytic activity">
    <reaction evidence="13">
        <text>(3S)-3-hydroxybutanoyl-CoA = (3R)-3-hydroxybutanoyl-CoA</text>
        <dbReference type="Rhea" id="RHEA:21760"/>
        <dbReference type="ChEBI" id="CHEBI:57315"/>
        <dbReference type="ChEBI" id="CHEBI:57316"/>
        <dbReference type="EC" id="5.1.2.3"/>
    </reaction>
</comment>
<dbReference type="SUPFAM" id="SSF51735">
    <property type="entry name" value="NAD(P)-binding Rossmann-fold domains"/>
    <property type="match status" value="1"/>
</dbReference>
<dbReference type="InterPro" id="IPR008927">
    <property type="entry name" value="6-PGluconate_DH-like_C_sf"/>
</dbReference>
<dbReference type="Gene3D" id="3.90.226.10">
    <property type="entry name" value="2-enoyl-CoA Hydratase, Chain A, domain 1"/>
    <property type="match status" value="1"/>
</dbReference>
<feature type="binding site" evidence="13">
    <location>
        <position position="453"/>
    </location>
    <ligand>
        <name>NAD(+)</name>
        <dbReference type="ChEBI" id="CHEBI:57540"/>
    </ligand>
</feature>
<feature type="domain" description="3-hydroxyacyl-CoA dehydrogenase NAD binding" evidence="15">
    <location>
        <begin position="318"/>
        <end position="494"/>
    </location>
</feature>
<comment type="catalytic activity">
    <reaction evidence="12 13">
        <text>a (3S)-3-hydroxyacyl-CoA + NAD(+) = a 3-oxoacyl-CoA + NADH + H(+)</text>
        <dbReference type="Rhea" id="RHEA:22432"/>
        <dbReference type="ChEBI" id="CHEBI:15378"/>
        <dbReference type="ChEBI" id="CHEBI:57318"/>
        <dbReference type="ChEBI" id="CHEBI:57540"/>
        <dbReference type="ChEBI" id="CHEBI:57945"/>
        <dbReference type="ChEBI" id="CHEBI:90726"/>
        <dbReference type="EC" id="1.1.1.35"/>
    </reaction>
</comment>
<feature type="binding site" evidence="13">
    <location>
        <position position="296"/>
    </location>
    <ligand>
        <name>substrate</name>
    </ligand>
</feature>
<dbReference type="PANTHER" id="PTHR43612">
    <property type="entry name" value="TRIFUNCTIONAL ENZYME SUBUNIT ALPHA"/>
    <property type="match status" value="1"/>
</dbReference>
<proteinExistence type="inferred from homology"/>
<dbReference type="InterPro" id="IPR029045">
    <property type="entry name" value="ClpP/crotonase-like_dom_sf"/>
</dbReference>
<comment type="catalytic activity">
    <reaction evidence="13">
        <text>a (3S)-3-hydroxyacyl-CoA = a (2E)-enoyl-CoA + H2O</text>
        <dbReference type="Rhea" id="RHEA:16105"/>
        <dbReference type="ChEBI" id="CHEBI:15377"/>
        <dbReference type="ChEBI" id="CHEBI:57318"/>
        <dbReference type="ChEBI" id="CHEBI:58856"/>
        <dbReference type="EC" id="4.2.1.17"/>
    </reaction>
</comment>
<comment type="similarity">
    <text evidence="3 13">In the N-terminal section; belongs to the enoyl-CoA hydratase/isomerase family.</text>
</comment>
<dbReference type="EC" id="4.2.1.17" evidence="13"/>
<feature type="binding site" evidence="13">
    <location>
        <position position="429"/>
    </location>
    <ligand>
        <name>NAD(+)</name>
        <dbReference type="ChEBI" id="CHEBI:57540"/>
    </ligand>
</feature>
<dbReference type="PROSITE" id="PS00067">
    <property type="entry name" value="3HCDH"/>
    <property type="match status" value="1"/>
</dbReference>
<dbReference type="GO" id="GO:0036125">
    <property type="term" value="C:fatty acid beta-oxidation multienzyme complex"/>
    <property type="evidence" value="ECO:0007669"/>
    <property type="project" value="InterPro"/>
</dbReference>
<evidence type="ECO:0000256" key="1">
    <source>
        <dbReference type="ARBA" id="ARBA00005005"/>
    </source>
</evidence>
<evidence type="ECO:0000256" key="6">
    <source>
        <dbReference type="ARBA" id="ARBA00023002"/>
    </source>
</evidence>
<dbReference type="InterPro" id="IPR006108">
    <property type="entry name" value="3HC_DH_C"/>
</dbReference>
<feature type="binding site" evidence="13">
    <location>
        <position position="660"/>
    </location>
    <ligand>
        <name>substrate</name>
    </ligand>
</feature>